<dbReference type="PANTHER" id="PTHR46683">
    <property type="entry name" value="OROTATE PHOSPHORIBOSYLTRANSFERASE 1-RELATED"/>
    <property type="match status" value="1"/>
</dbReference>
<proteinExistence type="inferred from homology"/>
<feature type="binding site" description="in other chain" evidence="9">
    <location>
        <position position="26"/>
    </location>
    <ligand>
        <name>5-phospho-alpha-D-ribose 1-diphosphate</name>
        <dbReference type="ChEBI" id="CHEBI:58017"/>
        <note>ligand shared between dimeric partners</note>
    </ligand>
</feature>
<dbReference type="Gene3D" id="3.40.50.2020">
    <property type="match status" value="1"/>
</dbReference>
<dbReference type="EC" id="2.4.2.10" evidence="5 9"/>
<dbReference type="GO" id="GO:0044205">
    <property type="term" value="P:'de novo' UMP biosynthetic process"/>
    <property type="evidence" value="ECO:0007669"/>
    <property type="project" value="UniProtKB-UniRule"/>
</dbReference>
<evidence type="ECO:0000256" key="1">
    <source>
        <dbReference type="ARBA" id="ARBA00003769"/>
    </source>
</evidence>
<feature type="binding site" evidence="9">
    <location>
        <position position="157"/>
    </location>
    <ligand>
        <name>orotate</name>
        <dbReference type="ChEBI" id="CHEBI:30839"/>
    </ligand>
</feature>
<evidence type="ECO:0000256" key="4">
    <source>
        <dbReference type="ARBA" id="ARBA00011738"/>
    </source>
</evidence>
<sequence>MSNIQSEFAAFLIDSKVINFGEFKLKSGRVSPYFFNFGQLSSARLLNETAHYYARFLYEHKLRPDVIFGPAYKGIPLGVATALSLQRDFAYNVQFSFNRKEVKSYGDGGFLVGSQLQKACVVIIDDVITSGITIDDSVKLVVENGGQVKSYLVALDRQERSFDCGKSAIQDAEERLGLNIFSITNIQHILAHLTTIPNSQSNVESILNYLKKYGV</sequence>
<comment type="function">
    <text evidence="1 9">Catalyzes the transfer of a ribosyl phosphate group from 5-phosphoribose 1-diphosphate to orotate, leading to the formation of orotidine monophosphate (OMP).</text>
</comment>
<comment type="catalytic activity">
    <reaction evidence="9">
        <text>orotidine 5'-phosphate + diphosphate = orotate + 5-phospho-alpha-D-ribose 1-diphosphate</text>
        <dbReference type="Rhea" id="RHEA:10380"/>
        <dbReference type="ChEBI" id="CHEBI:30839"/>
        <dbReference type="ChEBI" id="CHEBI:33019"/>
        <dbReference type="ChEBI" id="CHEBI:57538"/>
        <dbReference type="ChEBI" id="CHEBI:58017"/>
        <dbReference type="EC" id="2.4.2.10"/>
    </reaction>
</comment>
<comment type="pathway">
    <text evidence="2 9">Pyrimidine metabolism; UMP biosynthesis via de novo pathway; UMP from orotate: step 1/2.</text>
</comment>
<dbReference type="InterPro" id="IPR004467">
    <property type="entry name" value="Or_phspho_trans_dom"/>
</dbReference>
<feature type="binding site" description="in other chain" evidence="9">
    <location>
        <position position="100"/>
    </location>
    <ligand>
        <name>5-phospho-alpha-D-ribose 1-diphosphate</name>
        <dbReference type="ChEBI" id="CHEBI:58017"/>
        <note>ligand shared between dimeric partners</note>
    </ligand>
</feature>
<dbReference type="GO" id="GO:0006207">
    <property type="term" value="P:'de novo' pyrimidine nucleobase biosynthetic process"/>
    <property type="evidence" value="ECO:0007669"/>
    <property type="project" value="TreeGrafter"/>
</dbReference>
<dbReference type="GO" id="GO:0005737">
    <property type="term" value="C:cytoplasm"/>
    <property type="evidence" value="ECO:0007669"/>
    <property type="project" value="TreeGrafter"/>
</dbReference>
<feature type="binding site" evidence="9">
    <location>
        <position position="99"/>
    </location>
    <ligand>
        <name>5-phospho-alpha-D-ribose 1-diphosphate</name>
        <dbReference type="ChEBI" id="CHEBI:58017"/>
        <note>ligand shared between dimeric partners</note>
    </ligand>
</feature>
<comment type="caution">
    <text evidence="9">Lacks conserved residue(s) required for the propagation of feature annotation.</text>
</comment>
<dbReference type="InterPro" id="IPR000836">
    <property type="entry name" value="PRTase_dom"/>
</dbReference>
<evidence type="ECO:0000256" key="3">
    <source>
        <dbReference type="ARBA" id="ARBA00006340"/>
    </source>
</evidence>
<feature type="binding site" evidence="9">
    <location>
        <position position="129"/>
    </location>
    <ligand>
        <name>orotate</name>
        <dbReference type="ChEBI" id="CHEBI:30839"/>
    </ligand>
</feature>
<dbReference type="CDD" id="cd06223">
    <property type="entry name" value="PRTases_typeI"/>
    <property type="match status" value="1"/>
</dbReference>
<evidence type="ECO:0000256" key="5">
    <source>
        <dbReference type="ARBA" id="ARBA00011971"/>
    </source>
</evidence>
<feature type="binding site" evidence="9">
    <location>
        <begin position="34"/>
        <end position="35"/>
    </location>
    <ligand>
        <name>orotate</name>
        <dbReference type="ChEBI" id="CHEBI:30839"/>
    </ligand>
</feature>
<comment type="cofactor">
    <cofactor evidence="9">
        <name>Mg(2+)</name>
        <dbReference type="ChEBI" id="CHEBI:18420"/>
    </cofactor>
</comment>
<evidence type="ECO:0000256" key="6">
    <source>
        <dbReference type="ARBA" id="ARBA00022676"/>
    </source>
</evidence>
<protein>
    <recommendedName>
        <fullName evidence="5 9">Orotate phosphoribosyltransferase</fullName>
        <shortName evidence="9">OPRT</shortName>
        <shortName evidence="9">OPRTase</shortName>
        <ecNumber evidence="5 9">2.4.2.10</ecNumber>
    </recommendedName>
</protein>
<evidence type="ECO:0000313" key="11">
    <source>
        <dbReference type="EMBL" id="SHG14757.1"/>
    </source>
</evidence>
<feature type="domain" description="Phosphoribosyltransferase" evidence="10">
    <location>
        <begin position="54"/>
        <end position="160"/>
    </location>
</feature>
<dbReference type="NCBIfam" id="TIGR00336">
    <property type="entry name" value="pyrE"/>
    <property type="match status" value="1"/>
</dbReference>
<dbReference type="EMBL" id="FQUH01000032">
    <property type="protein sequence ID" value="SHG14757.1"/>
    <property type="molecule type" value="Genomic_DNA"/>
</dbReference>
<dbReference type="Proteomes" id="UP000184159">
    <property type="component" value="Unassembled WGS sequence"/>
</dbReference>
<dbReference type="GO" id="GO:0046132">
    <property type="term" value="P:pyrimidine ribonucleoside biosynthetic process"/>
    <property type="evidence" value="ECO:0007669"/>
    <property type="project" value="TreeGrafter"/>
</dbReference>
<feature type="binding site" evidence="9">
    <location>
        <position position="103"/>
    </location>
    <ligand>
        <name>5-phospho-alpha-D-ribose 1-diphosphate</name>
        <dbReference type="ChEBI" id="CHEBI:58017"/>
        <note>ligand shared between dimeric partners</note>
    </ligand>
</feature>
<feature type="binding site" description="in other chain" evidence="9">
    <location>
        <begin position="72"/>
        <end position="73"/>
    </location>
    <ligand>
        <name>5-phospho-alpha-D-ribose 1-diphosphate</name>
        <dbReference type="ChEBI" id="CHEBI:58017"/>
        <note>ligand shared between dimeric partners</note>
    </ligand>
</feature>
<dbReference type="SUPFAM" id="SSF53271">
    <property type="entry name" value="PRTase-like"/>
    <property type="match status" value="1"/>
</dbReference>
<dbReference type="InterPro" id="IPR029057">
    <property type="entry name" value="PRTase-like"/>
</dbReference>
<keyword evidence="9" id="KW-0460">Magnesium</keyword>
<evidence type="ECO:0000256" key="8">
    <source>
        <dbReference type="ARBA" id="ARBA00022975"/>
    </source>
</evidence>
<evidence type="ECO:0000259" key="10">
    <source>
        <dbReference type="Pfam" id="PF00156"/>
    </source>
</evidence>
<comment type="subunit">
    <text evidence="4 9">Homodimer.</text>
</comment>
<reference evidence="12" key="1">
    <citation type="submission" date="2016-11" db="EMBL/GenBank/DDBJ databases">
        <authorList>
            <person name="Varghese N."/>
            <person name="Submissions S."/>
        </authorList>
    </citation>
    <scope>NUCLEOTIDE SEQUENCE [LARGE SCALE GENOMIC DNA]</scope>
    <source>
        <strain evidence="12">DSM 21264</strain>
    </source>
</reference>
<dbReference type="UniPathway" id="UPA00070">
    <property type="reaction ID" value="UER00119"/>
</dbReference>
<gene>
    <name evidence="9" type="primary">pyrE</name>
    <name evidence="11" type="ORF">SAMN02745781_04088</name>
</gene>
<organism evidence="11 12">
    <name type="scientific">Vibrio gazogenes DSM 21264 = NBRC 103151</name>
    <dbReference type="NCBI Taxonomy" id="1123492"/>
    <lineage>
        <taxon>Bacteria</taxon>
        <taxon>Pseudomonadati</taxon>
        <taxon>Pseudomonadota</taxon>
        <taxon>Gammaproteobacteria</taxon>
        <taxon>Vibrionales</taxon>
        <taxon>Vibrionaceae</taxon>
        <taxon>Vibrio</taxon>
    </lineage>
</organism>
<dbReference type="InterPro" id="IPR023031">
    <property type="entry name" value="OPRT"/>
</dbReference>
<accession>A0A1M5HFQ3</accession>
<dbReference type="PANTHER" id="PTHR46683:SF1">
    <property type="entry name" value="OROTATE PHOSPHORIBOSYLTRANSFERASE 1-RELATED"/>
    <property type="match status" value="1"/>
</dbReference>
<feature type="binding site" description="in other chain" evidence="9">
    <location>
        <begin position="125"/>
        <end position="133"/>
    </location>
    <ligand>
        <name>5-phospho-alpha-D-ribose 1-diphosphate</name>
        <dbReference type="ChEBI" id="CHEBI:58017"/>
        <note>ligand shared between dimeric partners</note>
    </ligand>
</feature>
<keyword evidence="8 9" id="KW-0665">Pyrimidine biosynthesis</keyword>
<evidence type="ECO:0000256" key="9">
    <source>
        <dbReference type="HAMAP-Rule" id="MF_01208"/>
    </source>
</evidence>
<dbReference type="RefSeq" id="WP_021021881.1">
    <property type="nucleotide sequence ID" value="NZ_FQUH01000032.1"/>
</dbReference>
<name>A0A1M5HFQ3_VIBGA</name>
<evidence type="ECO:0000256" key="2">
    <source>
        <dbReference type="ARBA" id="ARBA00004889"/>
    </source>
</evidence>
<dbReference type="GO" id="GO:0000287">
    <property type="term" value="F:magnesium ion binding"/>
    <property type="evidence" value="ECO:0007669"/>
    <property type="project" value="UniProtKB-UniRule"/>
</dbReference>
<dbReference type="Pfam" id="PF00156">
    <property type="entry name" value="Pribosyltran"/>
    <property type="match status" value="1"/>
</dbReference>
<dbReference type="GO" id="GO:0004588">
    <property type="term" value="F:orotate phosphoribosyltransferase activity"/>
    <property type="evidence" value="ECO:0007669"/>
    <property type="project" value="UniProtKB-UniRule"/>
</dbReference>
<evidence type="ECO:0000256" key="7">
    <source>
        <dbReference type="ARBA" id="ARBA00022679"/>
    </source>
</evidence>
<dbReference type="AlphaFoldDB" id="A0A1M5HFQ3"/>
<keyword evidence="6 9" id="KW-0328">Glycosyltransferase</keyword>
<comment type="similarity">
    <text evidence="3 9">Belongs to the purine/pyrimidine phosphoribosyltransferase family. PyrE subfamily.</text>
</comment>
<dbReference type="HAMAP" id="MF_01208">
    <property type="entry name" value="PyrE"/>
    <property type="match status" value="1"/>
</dbReference>
<keyword evidence="12" id="KW-1185">Reference proteome</keyword>
<keyword evidence="7 9" id="KW-0808">Transferase</keyword>
<evidence type="ECO:0000313" key="12">
    <source>
        <dbReference type="Proteomes" id="UP000184159"/>
    </source>
</evidence>